<dbReference type="GO" id="GO:0008795">
    <property type="term" value="F:NAD+ synthase activity"/>
    <property type="evidence" value="ECO:0007669"/>
    <property type="project" value="UniProtKB-UniRule"/>
</dbReference>
<dbReference type="InterPro" id="IPR003010">
    <property type="entry name" value="C-N_Hydrolase"/>
</dbReference>
<keyword evidence="5 7" id="KW-0067">ATP-binding</keyword>
<dbReference type="SUPFAM" id="SSF56317">
    <property type="entry name" value="Carbon-nitrogen hydrolase"/>
    <property type="match status" value="1"/>
</dbReference>
<dbReference type="AlphaFoldDB" id="A0A850HGZ8"/>
<dbReference type="Proteomes" id="UP000546031">
    <property type="component" value="Unassembled WGS sequence"/>
</dbReference>
<dbReference type="Pfam" id="PF02540">
    <property type="entry name" value="NAD_synthase"/>
    <property type="match status" value="1"/>
</dbReference>
<feature type="binding site" evidence="7">
    <location>
        <position position="731"/>
    </location>
    <ligand>
        <name>deamido-NAD(+)</name>
        <dbReference type="ChEBI" id="CHEBI:58437"/>
        <note>ligand shared between two neighboring subunits</note>
    </ligand>
</feature>
<reference evidence="10 11" key="1">
    <citation type="submission" date="2020-06" db="EMBL/GenBank/DDBJ databases">
        <title>Altererythrobacter lutimaris sp. nov., a marine bacterium isolated from a tidal flat.</title>
        <authorList>
            <person name="Kim D."/>
            <person name="Yoo Y."/>
            <person name="Kim J.-J."/>
        </authorList>
    </citation>
    <scope>NUCLEOTIDE SEQUENCE [LARGE SCALE GENOMIC DNA]</scope>
    <source>
        <strain evidence="10 11">JGD-16</strain>
    </source>
</reference>
<feature type="binding site" evidence="7">
    <location>
        <position position="298"/>
    </location>
    <ligand>
        <name>L-glutamine</name>
        <dbReference type="ChEBI" id="CHEBI:58359"/>
    </ligand>
</feature>
<dbReference type="PANTHER" id="PTHR23090:SF9">
    <property type="entry name" value="GLUTAMINE-DEPENDENT NAD(+) SYNTHETASE"/>
    <property type="match status" value="1"/>
</dbReference>
<comment type="similarity">
    <text evidence="2 7 8">In the C-terminal section; belongs to the NAD synthetase family.</text>
</comment>
<dbReference type="GO" id="GO:0005524">
    <property type="term" value="F:ATP binding"/>
    <property type="evidence" value="ECO:0007669"/>
    <property type="project" value="UniProtKB-UniRule"/>
</dbReference>
<feature type="binding site" evidence="7">
    <location>
        <begin position="461"/>
        <end position="468"/>
    </location>
    <ligand>
        <name>ATP</name>
        <dbReference type="ChEBI" id="CHEBI:30616"/>
    </ligand>
</feature>
<comment type="catalytic activity">
    <reaction evidence="7 8">
        <text>deamido-NAD(+) + L-glutamine + ATP + H2O = L-glutamate + AMP + diphosphate + NAD(+) + H(+)</text>
        <dbReference type="Rhea" id="RHEA:24384"/>
        <dbReference type="ChEBI" id="CHEBI:15377"/>
        <dbReference type="ChEBI" id="CHEBI:15378"/>
        <dbReference type="ChEBI" id="CHEBI:29985"/>
        <dbReference type="ChEBI" id="CHEBI:30616"/>
        <dbReference type="ChEBI" id="CHEBI:33019"/>
        <dbReference type="ChEBI" id="CHEBI:57540"/>
        <dbReference type="ChEBI" id="CHEBI:58359"/>
        <dbReference type="ChEBI" id="CHEBI:58437"/>
        <dbReference type="ChEBI" id="CHEBI:456215"/>
        <dbReference type="EC" id="6.3.5.1"/>
    </reaction>
</comment>
<dbReference type="InterPro" id="IPR041856">
    <property type="entry name" value="NAD+_synth_C"/>
</dbReference>
<feature type="active site" description="Nucleophile; for glutaminase activity" evidence="7">
    <location>
        <position position="271"/>
    </location>
</feature>
<dbReference type="Pfam" id="PF00795">
    <property type="entry name" value="CN_hydrolase"/>
    <property type="match status" value="1"/>
</dbReference>
<evidence type="ECO:0000256" key="7">
    <source>
        <dbReference type="HAMAP-Rule" id="MF_02090"/>
    </source>
</evidence>
<feature type="binding site" evidence="7">
    <location>
        <begin position="585"/>
        <end position="588"/>
    </location>
    <ligand>
        <name>deamido-NAD(+)</name>
        <dbReference type="ChEBI" id="CHEBI:58437"/>
        <note>ligand shared between two neighboring subunits</note>
    </ligand>
</feature>
<evidence type="ECO:0000256" key="4">
    <source>
        <dbReference type="ARBA" id="ARBA00022741"/>
    </source>
</evidence>
<comment type="caution">
    <text evidence="10">The sequence shown here is derived from an EMBL/GenBank/DDBJ whole genome shotgun (WGS) entry which is preliminary data.</text>
</comment>
<dbReference type="UniPathway" id="UPA00253">
    <property type="reaction ID" value="UER00334"/>
</dbReference>
<evidence type="ECO:0000313" key="10">
    <source>
        <dbReference type="EMBL" id="NVE94212.1"/>
    </source>
</evidence>
<dbReference type="EMBL" id="JABWTA010000001">
    <property type="protein sequence ID" value="NVE94212.1"/>
    <property type="molecule type" value="Genomic_DNA"/>
</dbReference>
<evidence type="ECO:0000256" key="3">
    <source>
        <dbReference type="ARBA" id="ARBA00022598"/>
    </source>
</evidence>
<gene>
    <name evidence="7" type="primary">nadE</name>
    <name evidence="10" type="ORF">HUO12_04785</name>
</gene>
<dbReference type="InterPro" id="IPR022310">
    <property type="entry name" value="NAD/GMP_synthase"/>
</dbReference>
<dbReference type="GO" id="GO:0005737">
    <property type="term" value="C:cytoplasm"/>
    <property type="evidence" value="ECO:0007669"/>
    <property type="project" value="InterPro"/>
</dbReference>
<dbReference type="Gene3D" id="3.60.110.10">
    <property type="entry name" value="Carbon-nitrogen hydrolase"/>
    <property type="match status" value="1"/>
</dbReference>
<evidence type="ECO:0000313" key="11">
    <source>
        <dbReference type="Proteomes" id="UP000546031"/>
    </source>
</evidence>
<dbReference type="PROSITE" id="PS50263">
    <property type="entry name" value="CN_HYDROLASE"/>
    <property type="match status" value="1"/>
</dbReference>
<dbReference type="InterPro" id="IPR036526">
    <property type="entry name" value="C-N_Hydrolase_sf"/>
</dbReference>
<dbReference type="PIRSF" id="PIRSF006630">
    <property type="entry name" value="NADS_GAT"/>
    <property type="match status" value="1"/>
</dbReference>
<dbReference type="RefSeq" id="WP_176272514.1">
    <property type="nucleotide sequence ID" value="NZ_JABWTA010000001.1"/>
</dbReference>
<feature type="active site" description="For glutaminase activity" evidence="7">
    <location>
        <position position="215"/>
    </location>
</feature>
<accession>A0A850HGZ8</accession>
<dbReference type="CDD" id="cd07570">
    <property type="entry name" value="GAT_Gln-NAD-synth"/>
    <property type="match status" value="1"/>
</dbReference>
<feature type="binding site" evidence="7">
    <location>
        <position position="304"/>
    </location>
    <ligand>
        <name>L-glutamine</name>
        <dbReference type="ChEBI" id="CHEBI:58359"/>
    </ligand>
</feature>
<evidence type="ECO:0000256" key="5">
    <source>
        <dbReference type="ARBA" id="ARBA00022840"/>
    </source>
</evidence>
<dbReference type="InterPro" id="IPR014445">
    <property type="entry name" value="Gln-dep_NAD_synthase"/>
</dbReference>
<feature type="binding site" evidence="7">
    <location>
        <position position="580"/>
    </location>
    <ligand>
        <name>deamido-NAD(+)</name>
        <dbReference type="ChEBI" id="CHEBI:58437"/>
        <note>ligand shared between two neighboring subunits</note>
    </ligand>
</feature>
<evidence type="ECO:0000256" key="2">
    <source>
        <dbReference type="ARBA" id="ARBA00007145"/>
    </source>
</evidence>
<dbReference type="GO" id="GO:0003952">
    <property type="term" value="F:NAD+ synthase (glutamine-hydrolyzing) activity"/>
    <property type="evidence" value="ECO:0007669"/>
    <property type="project" value="UniProtKB-UniRule"/>
</dbReference>
<feature type="binding site" evidence="7">
    <location>
        <position position="551"/>
    </location>
    <ligand>
        <name>deamido-NAD(+)</name>
        <dbReference type="ChEBI" id="CHEBI:58437"/>
        <note>ligand shared between two neighboring subunits</note>
    </ligand>
</feature>
<name>A0A850HGZ8_9SPHN</name>
<dbReference type="PANTHER" id="PTHR23090">
    <property type="entry name" value="NH 3 /GLUTAMINE-DEPENDENT NAD + SYNTHETASE"/>
    <property type="match status" value="1"/>
</dbReference>
<dbReference type="EC" id="6.3.5.1" evidence="7 8"/>
<organism evidence="10 11">
    <name type="scientific">Altererythrobacter lutimaris</name>
    <dbReference type="NCBI Taxonomy" id="2743979"/>
    <lineage>
        <taxon>Bacteria</taxon>
        <taxon>Pseudomonadati</taxon>
        <taxon>Pseudomonadota</taxon>
        <taxon>Alphaproteobacteria</taxon>
        <taxon>Sphingomonadales</taxon>
        <taxon>Erythrobacteraceae</taxon>
        <taxon>Altererythrobacter</taxon>
    </lineage>
</organism>
<dbReference type="SUPFAM" id="SSF52402">
    <property type="entry name" value="Adenine nucleotide alpha hydrolases-like"/>
    <property type="match status" value="1"/>
</dbReference>
<dbReference type="GO" id="GO:0004359">
    <property type="term" value="F:glutaminase activity"/>
    <property type="evidence" value="ECO:0007669"/>
    <property type="project" value="InterPro"/>
</dbReference>
<keyword evidence="11" id="KW-1185">Reference proteome</keyword>
<comment type="pathway">
    <text evidence="1 7 8">Cofactor biosynthesis; NAD(+) biosynthesis; NAD(+) from deamido-NAD(+) (L-Gln route): step 1/1.</text>
</comment>
<feature type="active site" description="Proton acceptor; for glutaminase activity" evidence="7">
    <location>
        <position position="146"/>
    </location>
</feature>
<keyword evidence="6 7" id="KW-0520">NAD</keyword>
<dbReference type="InterPro" id="IPR003694">
    <property type="entry name" value="NAD_synthase"/>
</dbReference>
<dbReference type="Gene3D" id="1.10.10.1140">
    <property type="entry name" value="Glutamine-dependent NAD+ synthetase, C-terminal domain"/>
    <property type="match status" value="1"/>
</dbReference>
<keyword evidence="3 7" id="KW-0436">Ligase</keyword>
<dbReference type="HAMAP" id="MF_02090">
    <property type="entry name" value="NadE_glutamine_dep"/>
    <property type="match status" value="1"/>
</dbReference>
<dbReference type="NCBIfam" id="NF002730">
    <property type="entry name" value="PRK02628.1"/>
    <property type="match status" value="1"/>
</dbReference>
<evidence type="ECO:0000256" key="1">
    <source>
        <dbReference type="ARBA" id="ARBA00005188"/>
    </source>
</evidence>
<sequence length="775" mass="85775">MHKAGLKIRTWREAQDPPLSAEEFGAQYGYPKPWPSRTVYGWEAKGKVARAPVQQRLANLGICEPKDWVTPSKEVDAEASPKRTVTGKRRGDPSQAFFDIHKHGFVRVATSTPRVRTADVVYNAKGILEQAKVAQERHVDLLLYPELSLSSYALDDLHLQTALLDAVEEQLARIVEESCRLAPVLVIGAPLRRSGRIYNCAVAIARGAILGVVPKSFLPNYREYYEKRYFAHGRNCIGLTMTVAGEDVPFGTDLIFFARGQPGFTFGIEICEDVWAPEPPGTKAALAGATILLNPSASNITIGKSDERHMLCRASSARSICAYAYSASGHGESTTDLAWDGQGMIYELGDLMAESTRFDLHPELCVADIDTPRLLAERLRMQTWNDAAEAAGRPEDSYRNIMFDHQPQGGDIGLERAIRRFPFVPNRREKLDEDCYEAFNIQVDALMRRIQATRPKCLTIGISGGLDSTHALIVAAKAMDRLARPRSDIRAYTMPGFATSEGTKSNAWRLMEAFGTTAEEIDIRPTARTMLKNIGHAFADGEPVYDVTFENVQAGLRTDYLFRLAGQHGGWVVGTGDLSELALGWCTYGVGDHMSHYGVNAGVPKTLIQYLIRWTIATGQFDKGVDAVLADVLDTEISPELVPAGADGKIQSTQDIIGPYELNDFFLHHIIRWGQKPSHVAFLAYHAWKDASAGQWPIDFPDEAKNEYDLATISKWLENFLKRFFGFSQFKRSALPNGPKVSAGGALSPRGDWRAPSDAVADLWLDELERNVPKA</sequence>
<dbReference type="CDD" id="cd00553">
    <property type="entry name" value="NAD_synthase"/>
    <property type="match status" value="1"/>
</dbReference>
<feature type="binding site" evidence="7">
    <location>
        <position position="221"/>
    </location>
    <ligand>
        <name>L-glutamine</name>
        <dbReference type="ChEBI" id="CHEBI:58359"/>
    </ligand>
</feature>
<dbReference type="Gene3D" id="3.40.50.620">
    <property type="entry name" value="HUPs"/>
    <property type="match status" value="1"/>
</dbReference>
<feature type="binding site" evidence="7">
    <location>
        <position position="575"/>
    </location>
    <ligand>
        <name>ATP</name>
        <dbReference type="ChEBI" id="CHEBI:30616"/>
    </ligand>
</feature>
<feature type="domain" description="CN hydrolase" evidence="9">
    <location>
        <begin position="106"/>
        <end position="371"/>
    </location>
</feature>
<proteinExistence type="inferred from homology"/>
<dbReference type="InterPro" id="IPR014729">
    <property type="entry name" value="Rossmann-like_a/b/a_fold"/>
</dbReference>
<dbReference type="FunFam" id="1.10.10.1140:FF:000001">
    <property type="entry name" value="Glutamine-dependent NAD(+) synthetase"/>
    <property type="match status" value="1"/>
</dbReference>
<comment type="function">
    <text evidence="7">Catalyzes the ATP-dependent amidation of deamido-NAD to form NAD. Uses L-glutamine as a nitrogen source.</text>
</comment>
<evidence type="ECO:0000256" key="8">
    <source>
        <dbReference type="PIRNR" id="PIRNR006630"/>
    </source>
</evidence>
<keyword evidence="4 7" id="KW-0547">Nucleotide-binding</keyword>
<protein>
    <recommendedName>
        <fullName evidence="7 8">Glutamine-dependent NAD(+) synthetase</fullName>
        <ecNumber evidence="7 8">6.3.5.1</ecNumber>
    </recommendedName>
    <alternativeName>
        <fullName evidence="7 8">NAD(+) synthase [glutamine-hydrolyzing]</fullName>
    </alternativeName>
</protein>
<evidence type="ECO:0000259" key="9">
    <source>
        <dbReference type="PROSITE" id="PS50263"/>
    </source>
</evidence>
<dbReference type="FunFam" id="3.40.50.620:FF:000155">
    <property type="entry name" value="Glutamine-dependent NAD(+) synthetase"/>
    <property type="match status" value="1"/>
</dbReference>
<dbReference type="GO" id="GO:0009435">
    <property type="term" value="P:NAD+ biosynthetic process"/>
    <property type="evidence" value="ECO:0007669"/>
    <property type="project" value="UniProtKB-UniRule"/>
</dbReference>
<evidence type="ECO:0000256" key="6">
    <source>
        <dbReference type="ARBA" id="ARBA00023027"/>
    </source>
</evidence>